<name>A0ABM0GJR1_SACKO</name>
<dbReference type="PANTHER" id="PTHR34180:SF1">
    <property type="entry name" value="BETA-ALANYL-DOPAMINE_CARCININE HYDROLASE"/>
    <property type="match status" value="1"/>
</dbReference>
<dbReference type="GeneID" id="100368512"/>
<evidence type="ECO:0000313" key="4">
    <source>
        <dbReference type="RefSeq" id="XP_002731371.2"/>
    </source>
</evidence>
<feature type="signal peptide" evidence="1">
    <location>
        <begin position="1"/>
        <end position="21"/>
    </location>
</feature>
<dbReference type="PANTHER" id="PTHR34180">
    <property type="entry name" value="PEPTIDASE C45"/>
    <property type="match status" value="1"/>
</dbReference>
<feature type="domain" description="Peptidase C45 hydrolase" evidence="2">
    <location>
        <begin position="145"/>
        <end position="378"/>
    </location>
</feature>
<dbReference type="Gene3D" id="3.60.60.10">
    <property type="entry name" value="Penicillin V Acylase, Chain A"/>
    <property type="match status" value="1"/>
</dbReference>
<organism evidence="3 4">
    <name type="scientific">Saccoglossus kowalevskii</name>
    <name type="common">Acorn worm</name>
    <dbReference type="NCBI Taxonomy" id="10224"/>
    <lineage>
        <taxon>Eukaryota</taxon>
        <taxon>Metazoa</taxon>
        <taxon>Hemichordata</taxon>
        <taxon>Enteropneusta</taxon>
        <taxon>Harrimaniidae</taxon>
        <taxon>Saccoglossus</taxon>
    </lineage>
</organism>
<accession>A0ABM0GJR1</accession>
<evidence type="ECO:0000256" key="1">
    <source>
        <dbReference type="SAM" id="SignalP"/>
    </source>
</evidence>
<feature type="chain" id="PRO_5047197928" evidence="1">
    <location>
        <begin position="22"/>
        <end position="396"/>
    </location>
</feature>
<proteinExistence type="predicted"/>
<dbReference type="InterPro" id="IPR047801">
    <property type="entry name" value="Peptidase_C45"/>
</dbReference>
<dbReference type="InterPro" id="IPR047794">
    <property type="entry name" value="C45_proenzyme-like"/>
</dbReference>
<keyword evidence="3" id="KW-1185">Reference proteome</keyword>
<dbReference type="NCBIfam" id="NF040521">
    <property type="entry name" value="C45_proenzyme"/>
    <property type="match status" value="1"/>
</dbReference>
<reference evidence="4" key="1">
    <citation type="submission" date="2025-08" db="UniProtKB">
        <authorList>
            <consortium name="RefSeq"/>
        </authorList>
    </citation>
    <scope>IDENTIFICATION</scope>
    <source>
        <tissue evidence="4">Testes</tissue>
    </source>
</reference>
<gene>
    <name evidence="4" type="primary">LOC100368512</name>
</gene>
<protein>
    <submittedName>
        <fullName evidence="4">Uncharacterized protein LOC100368512</fullName>
    </submittedName>
</protein>
<dbReference type="Proteomes" id="UP000694865">
    <property type="component" value="Unplaced"/>
</dbReference>
<dbReference type="InterPro" id="IPR005079">
    <property type="entry name" value="Peptidase_C45_hydrolase"/>
</dbReference>
<evidence type="ECO:0000259" key="2">
    <source>
        <dbReference type="Pfam" id="PF03417"/>
    </source>
</evidence>
<keyword evidence="1" id="KW-0732">Signal</keyword>
<sequence length="396" mass="44443">MIVSIMNILIILTLCVWQAWSLSIPLIITKGTHYEVGHDVGASFKDRIQNFCNEFSILNDVLIPYYHMRKGRKAYDDLLNVANATFPQIVDEIQGLADGAELPFYKVFLLHIKSEIQLLLRKQFDPECTDIALNYVDQKTQRQWTIQAHNEDTDPIIGKYAYITDAYIIDPTGKYPTERFTAYTYPGSVPGNAFAFNADGMLFTMNAVFPKKVETDNIARYIANRMLLGCRSVSDVFSFLDKYGSASGFSLNFVDATTPLADQMLYNVEVGPGMKQYSNATVPLANNKADGHCYHFNMYKHFNISQFNDTSTQHRSARAAKLAVPADLTGIYNILGDTADPDYPIFRNGKKKDGAATVSTAIFDLVNGTLSIYLDNPKMSQGPVIVLQLPKKKIWN</sequence>
<dbReference type="Pfam" id="PF03417">
    <property type="entry name" value="AAT"/>
    <property type="match status" value="1"/>
</dbReference>
<dbReference type="RefSeq" id="XP_002731371.2">
    <property type="nucleotide sequence ID" value="XM_002731325.2"/>
</dbReference>
<evidence type="ECO:0000313" key="3">
    <source>
        <dbReference type="Proteomes" id="UP000694865"/>
    </source>
</evidence>